<evidence type="ECO:0000313" key="1">
    <source>
        <dbReference type="EMBL" id="KZN20832.1"/>
    </source>
</evidence>
<reference evidence="2" key="1">
    <citation type="submission" date="2016-03" db="EMBL/GenBank/DDBJ databases">
        <authorList>
            <person name="Ray J."/>
            <person name="Price M."/>
            <person name="Deutschbauer A."/>
        </authorList>
    </citation>
    <scope>NUCLEOTIDE SEQUENCE [LARGE SCALE GENOMIC DNA]</scope>
    <source>
        <strain evidence="2">FW300-N1B4</strain>
    </source>
</reference>
<dbReference type="AlphaFoldDB" id="A0A161ZG39"/>
<sequence>MLHTINHFFEAFMIPRILLAPFLVALLHVSWVDAAEIVPLPESVTSILKANSVVCDRPEALFLLYESTRLIKAQQPAKSTIASSYFDGMFGVVKENKTCFLQVADYEVKVSSITTMQNDWMKPASTMVYGEFEHPLLKKKMYAPLLALPGLSDYVLQLQGGVGAKNDEPTKTK</sequence>
<organism evidence="1 2">
    <name type="scientific">Pseudomonas fluorescens</name>
    <dbReference type="NCBI Taxonomy" id="294"/>
    <lineage>
        <taxon>Bacteria</taxon>
        <taxon>Pseudomonadati</taxon>
        <taxon>Pseudomonadota</taxon>
        <taxon>Gammaproteobacteria</taxon>
        <taxon>Pseudomonadales</taxon>
        <taxon>Pseudomonadaceae</taxon>
        <taxon>Pseudomonas</taxon>
    </lineage>
</organism>
<accession>A0A161ZG39</accession>
<comment type="caution">
    <text evidence="1">The sequence shown here is derived from an EMBL/GenBank/DDBJ whole genome shotgun (WGS) entry which is preliminary data.</text>
</comment>
<dbReference type="EMBL" id="LUKJ01000002">
    <property type="protein sequence ID" value="KZN20832.1"/>
    <property type="molecule type" value="Genomic_DNA"/>
</dbReference>
<evidence type="ECO:0000313" key="2">
    <source>
        <dbReference type="Proteomes" id="UP000076489"/>
    </source>
</evidence>
<proteinExistence type="predicted"/>
<reference evidence="1 2" key="2">
    <citation type="journal article" date="2018" name="Nature">
        <title>Mutant phenotypes for thousands of bacterial genes of unknown function.</title>
        <authorList>
            <person name="Price M.N."/>
            <person name="Wetmore K.M."/>
            <person name="Waters R.J."/>
            <person name="Callaghan M."/>
            <person name="Ray J."/>
            <person name="Liu H."/>
            <person name="Kuehl J.V."/>
            <person name="Melnyk R.A."/>
            <person name="Lamson J.S."/>
            <person name="Suh Y."/>
            <person name="Carlson H.K."/>
            <person name="Esquivel Z."/>
            <person name="Sadeeshkumar H."/>
            <person name="Chakraborty R."/>
            <person name="Zane G.M."/>
            <person name="Rubin B.E."/>
            <person name="Wall J.D."/>
            <person name="Visel A."/>
            <person name="Bristow J."/>
            <person name="Blow M.J."/>
            <person name="Arkin A.P."/>
            <person name="Deutschbauer A.M."/>
        </authorList>
    </citation>
    <scope>NUCLEOTIDE SEQUENCE [LARGE SCALE GENOMIC DNA]</scope>
    <source>
        <strain evidence="1 2">FW300-N1B4</strain>
    </source>
</reference>
<protein>
    <submittedName>
        <fullName evidence="1">Uncharacterized protein</fullName>
    </submittedName>
</protein>
<dbReference type="Proteomes" id="UP000076489">
    <property type="component" value="Unassembled WGS sequence"/>
</dbReference>
<name>A0A161ZG39_PSEFL</name>
<gene>
    <name evidence="1" type="ORF">A1D17_04630</name>
</gene>